<feature type="compositionally biased region" description="Basic and acidic residues" evidence="7">
    <location>
        <begin position="506"/>
        <end position="515"/>
    </location>
</feature>
<feature type="transmembrane region" description="Helical" evidence="8">
    <location>
        <begin position="309"/>
        <end position="330"/>
    </location>
</feature>
<evidence type="ECO:0000256" key="7">
    <source>
        <dbReference type="SAM" id="MobiDB-lite"/>
    </source>
</evidence>
<dbReference type="eggNOG" id="KOG2532">
    <property type="taxonomic scope" value="Eukaryota"/>
</dbReference>
<protein>
    <submittedName>
        <fullName evidence="10">Uncharacterized protein, isoform D</fullName>
    </submittedName>
</protein>
<keyword evidence="4" id="KW-0769">Symport</keyword>
<feature type="domain" description="Major facilitator superfamily (MFS) profile" evidence="9">
    <location>
        <begin position="60"/>
        <end position="501"/>
    </location>
</feature>
<evidence type="ECO:0000256" key="4">
    <source>
        <dbReference type="ARBA" id="ARBA00022847"/>
    </source>
</evidence>
<dbReference type="GO" id="GO:0006820">
    <property type="term" value="P:monoatomic anion transport"/>
    <property type="evidence" value="ECO:0007669"/>
    <property type="project" value="TreeGrafter"/>
</dbReference>
<evidence type="ECO:0000256" key="1">
    <source>
        <dbReference type="ARBA" id="ARBA00004141"/>
    </source>
</evidence>
<dbReference type="OrthoDB" id="2985014at2759"/>
<dbReference type="Pfam" id="PF07690">
    <property type="entry name" value="MFS_1"/>
    <property type="match status" value="1"/>
</dbReference>
<organism evidence="10 11">
    <name type="scientific">Drosophila yakuba</name>
    <name type="common">Fruit fly</name>
    <dbReference type="NCBI Taxonomy" id="7245"/>
    <lineage>
        <taxon>Eukaryota</taxon>
        <taxon>Metazoa</taxon>
        <taxon>Ecdysozoa</taxon>
        <taxon>Arthropoda</taxon>
        <taxon>Hexapoda</taxon>
        <taxon>Insecta</taxon>
        <taxon>Pterygota</taxon>
        <taxon>Neoptera</taxon>
        <taxon>Endopterygota</taxon>
        <taxon>Diptera</taxon>
        <taxon>Brachycera</taxon>
        <taxon>Muscomorpha</taxon>
        <taxon>Ephydroidea</taxon>
        <taxon>Drosophilidae</taxon>
        <taxon>Drosophila</taxon>
        <taxon>Sophophora</taxon>
    </lineage>
</organism>
<dbReference type="PROSITE" id="PS50850">
    <property type="entry name" value="MFS"/>
    <property type="match status" value="1"/>
</dbReference>
<dbReference type="HOGENOM" id="CLU_001265_5_0_1"/>
<keyword evidence="11" id="KW-1185">Reference proteome</keyword>
<evidence type="ECO:0000313" key="11">
    <source>
        <dbReference type="Proteomes" id="UP000002282"/>
    </source>
</evidence>
<feature type="transmembrane region" description="Helical" evidence="8">
    <location>
        <begin position="409"/>
        <end position="426"/>
    </location>
</feature>
<dbReference type="PANTHER" id="PTHR11662">
    <property type="entry name" value="SOLUTE CARRIER FAMILY 17"/>
    <property type="match status" value="1"/>
</dbReference>
<feature type="transmembrane region" description="Helical" evidence="8">
    <location>
        <begin position="41"/>
        <end position="66"/>
    </location>
</feature>
<keyword evidence="2" id="KW-0813">Transport</keyword>
<evidence type="ECO:0000313" key="10">
    <source>
        <dbReference type="EMBL" id="EDW97169.2"/>
    </source>
</evidence>
<evidence type="ECO:0000256" key="5">
    <source>
        <dbReference type="ARBA" id="ARBA00022989"/>
    </source>
</evidence>
<evidence type="ECO:0000256" key="2">
    <source>
        <dbReference type="ARBA" id="ARBA00022448"/>
    </source>
</evidence>
<feature type="transmembrane region" description="Helical" evidence="8">
    <location>
        <begin position="383"/>
        <end position="403"/>
    </location>
</feature>
<dbReference type="InterPro" id="IPR036259">
    <property type="entry name" value="MFS_trans_sf"/>
</dbReference>
<accession>B4PPG3</accession>
<dbReference type="KEGG" id="dya:Dyak_GE26227"/>
<keyword evidence="6 8" id="KW-0472">Membrane</keyword>
<gene>
    <name evidence="10" type="primary">Dyak\GE26227</name>
    <name evidence="10" type="synonym">dyak_GLEANR_9788</name>
    <name evidence="10" type="synonym">GE26227</name>
    <name evidence="10" type="ORF">Dyak_GE26227</name>
</gene>
<feature type="region of interest" description="Disordered" evidence="7">
    <location>
        <begin position="504"/>
        <end position="524"/>
    </location>
</feature>
<dbReference type="EMBL" id="CM000160">
    <property type="protein sequence ID" value="EDW97169.2"/>
    <property type="molecule type" value="Genomic_DNA"/>
</dbReference>
<evidence type="ECO:0000256" key="6">
    <source>
        <dbReference type="ARBA" id="ARBA00023136"/>
    </source>
</evidence>
<feature type="transmembrane region" description="Helical" evidence="8">
    <location>
        <begin position="153"/>
        <end position="173"/>
    </location>
</feature>
<keyword evidence="5 8" id="KW-1133">Transmembrane helix</keyword>
<feature type="transmembrane region" description="Helical" evidence="8">
    <location>
        <begin position="350"/>
        <end position="371"/>
    </location>
</feature>
<dbReference type="FunFam" id="1.20.1250.20:FF:000003">
    <property type="entry name" value="Solute carrier family 17 member 3"/>
    <property type="match status" value="1"/>
</dbReference>
<proteinExistence type="predicted"/>
<feature type="transmembrane region" description="Helical" evidence="8">
    <location>
        <begin position="214"/>
        <end position="233"/>
    </location>
</feature>
<feature type="transmembrane region" description="Helical" evidence="8">
    <location>
        <begin position="475"/>
        <end position="501"/>
    </location>
</feature>
<dbReference type="PANTHER" id="PTHR11662:SF399">
    <property type="entry name" value="FI19708P1-RELATED"/>
    <property type="match status" value="1"/>
</dbReference>
<evidence type="ECO:0000256" key="8">
    <source>
        <dbReference type="SAM" id="Phobius"/>
    </source>
</evidence>
<reference evidence="10 11" key="2">
    <citation type="journal article" date="2007" name="PLoS Biol.">
        <title>Principles of genome evolution in the Drosophila melanogaster species group.</title>
        <authorList>
            <person name="Ranz J.M."/>
            <person name="Maurin D."/>
            <person name="Chan Y.S."/>
            <person name="von Grotthuss M."/>
            <person name="Hillier L.W."/>
            <person name="Roote J."/>
            <person name="Ashburner M."/>
            <person name="Bergman C.M."/>
        </authorList>
    </citation>
    <scope>NUCLEOTIDE SEQUENCE [LARGE SCALE GENOMIC DNA]</scope>
    <source>
        <strain evidence="11">Tai18E2 / Tucson 14021-0261.01</strain>
    </source>
</reference>
<dbReference type="GO" id="GO:0016020">
    <property type="term" value="C:membrane"/>
    <property type="evidence" value="ECO:0007669"/>
    <property type="project" value="UniProtKB-SubCell"/>
</dbReference>
<feature type="transmembrane region" description="Helical" evidence="8">
    <location>
        <begin position="245"/>
        <end position="264"/>
    </location>
</feature>
<dbReference type="InterPro" id="IPR011701">
    <property type="entry name" value="MFS"/>
</dbReference>
<dbReference type="Proteomes" id="UP000002282">
    <property type="component" value="Chromosome 3R"/>
</dbReference>
<reference evidence="10 11" key="1">
    <citation type="journal article" date="2007" name="Nature">
        <title>Evolution of genes and genomes on the Drosophila phylogeny.</title>
        <authorList>
            <consortium name="Drosophila 12 Genomes Consortium"/>
            <person name="Clark A.G."/>
            <person name="Eisen M.B."/>
            <person name="Smith D.R."/>
            <person name="Bergman C.M."/>
            <person name="Oliver B."/>
            <person name="Markow T.A."/>
            <person name="Kaufman T.C."/>
            <person name="Kellis M."/>
            <person name="Gelbart W."/>
            <person name="Iyer V.N."/>
            <person name="Pollard D.A."/>
            <person name="Sackton T.B."/>
            <person name="Larracuente A.M."/>
            <person name="Singh N.D."/>
            <person name="Abad J.P."/>
            <person name="Abt D.N."/>
            <person name="Adryan B."/>
            <person name="Aguade M."/>
            <person name="Akashi H."/>
            <person name="Anderson W.W."/>
            <person name="Aquadro C.F."/>
            <person name="Ardell D.H."/>
            <person name="Arguello R."/>
            <person name="Artieri C.G."/>
            <person name="Barbash D.A."/>
            <person name="Barker D."/>
            <person name="Barsanti P."/>
            <person name="Batterham P."/>
            <person name="Batzoglou S."/>
            <person name="Begun D."/>
            <person name="Bhutkar A."/>
            <person name="Blanco E."/>
            <person name="Bosak S.A."/>
            <person name="Bradley R.K."/>
            <person name="Brand A.D."/>
            <person name="Brent M.R."/>
            <person name="Brooks A.N."/>
            <person name="Brown R.H."/>
            <person name="Butlin R.K."/>
            <person name="Caggese C."/>
            <person name="Calvi B.R."/>
            <person name="Bernardo de Carvalho A."/>
            <person name="Caspi A."/>
            <person name="Castrezana S."/>
            <person name="Celniker S.E."/>
            <person name="Chang J.L."/>
            <person name="Chapple C."/>
            <person name="Chatterji S."/>
            <person name="Chinwalla A."/>
            <person name="Civetta A."/>
            <person name="Clifton S.W."/>
            <person name="Comeron J.M."/>
            <person name="Costello J.C."/>
            <person name="Coyne J.A."/>
            <person name="Daub J."/>
            <person name="David R.G."/>
            <person name="Delcher A.L."/>
            <person name="Delehaunty K."/>
            <person name="Do C.B."/>
            <person name="Ebling H."/>
            <person name="Edwards K."/>
            <person name="Eickbush T."/>
            <person name="Evans J.D."/>
            <person name="Filipski A."/>
            <person name="Findeiss S."/>
            <person name="Freyhult E."/>
            <person name="Fulton L."/>
            <person name="Fulton R."/>
            <person name="Garcia A.C."/>
            <person name="Gardiner A."/>
            <person name="Garfield D.A."/>
            <person name="Garvin B.E."/>
            <person name="Gibson G."/>
            <person name="Gilbert D."/>
            <person name="Gnerre S."/>
            <person name="Godfrey J."/>
            <person name="Good R."/>
            <person name="Gotea V."/>
            <person name="Gravely B."/>
            <person name="Greenberg A.J."/>
            <person name="Griffiths-Jones S."/>
            <person name="Gross S."/>
            <person name="Guigo R."/>
            <person name="Gustafson E.A."/>
            <person name="Haerty W."/>
            <person name="Hahn M.W."/>
            <person name="Halligan D.L."/>
            <person name="Halpern A.L."/>
            <person name="Halter G.M."/>
            <person name="Han M.V."/>
            <person name="Heger A."/>
            <person name="Hillier L."/>
            <person name="Hinrichs A.S."/>
            <person name="Holmes I."/>
            <person name="Hoskins R.A."/>
            <person name="Hubisz M.J."/>
            <person name="Hultmark D."/>
            <person name="Huntley M.A."/>
            <person name="Jaffe D.B."/>
            <person name="Jagadeeshan S."/>
            <person name="Jeck W.R."/>
            <person name="Johnson J."/>
            <person name="Jones C.D."/>
            <person name="Jordan W.C."/>
            <person name="Karpen G.H."/>
            <person name="Kataoka E."/>
            <person name="Keightley P.D."/>
            <person name="Kheradpour P."/>
            <person name="Kirkness E.F."/>
            <person name="Koerich L.B."/>
            <person name="Kristiansen K."/>
            <person name="Kudrna D."/>
            <person name="Kulathinal R.J."/>
            <person name="Kumar S."/>
            <person name="Kwok R."/>
            <person name="Lander E."/>
            <person name="Langley C.H."/>
            <person name="Lapoint R."/>
            <person name="Lazzaro B.P."/>
            <person name="Lee S.J."/>
            <person name="Levesque L."/>
            <person name="Li R."/>
            <person name="Lin C.F."/>
            <person name="Lin M.F."/>
            <person name="Lindblad-Toh K."/>
            <person name="Llopart A."/>
            <person name="Long M."/>
            <person name="Low L."/>
            <person name="Lozovsky E."/>
            <person name="Lu J."/>
            <person name="Luo M."/>
            <person name="Machado C.A."/>
            <person name="Makalowski W."/>
            <person name="Marzo M."/>
            <person name="Matsuda M."/>
            <person name="Matzkin L."/>
            <person name="McAllister B."/>
            <person name="McBride C.S."/>
            <person name="McKernan B."/>
            <person name="McKernan K."/>
            <person name="Mendez-Lago M."/>
            <person name="Minx P."/>
            <person name="Mollenhauer M.U."/>
            <person name="Montooth K."/>
            <person name="Mount S.M."/>
            <person name="Mu X."/>
            <person name="Myers E."/>
            <person name="Negre B."/>
            <person name="Newfeld S."/>
            <person name="Nielsen R."/>
            <person name="Noor M.A."/>
            <person name="O'Grady P."/>
            <person name="Pachter L."/>
            <person name="Papaceit M."/>
            <person name="Parisi M.J."/>
            <person name="Parisi M."/>
            <person name="Parts L."/>
            <person name="Pedersen J.S."/>
            <person name="Pesole G."/>
            <person name="Phillippy A.M."/>
            <person name="Ponting C.P."/>
            <person name="Pop M."/>
            <person name="Porcelli D."/>
            <person name="Powell J.R."/>
            <person name="Prohaska S."/>
            <person name="Pruitt K."/>
            <person name="Puig M."/>
            <person name="Quesneville H."/>
            <person name="Ram K.R."/>
            <person name="Rand D."/>
            <person name="Rasmussen M.D."/>
            <person name="Reed L.K."/>
            <person name="Reenan R."/>
            <person name="Reily A."/>
            <person name="Remington K.A."/>
            <person name="Rieger T.T."/>
            <person name="Ritchie M.G."/>
            <person name="Robin C."/>
            <person name="Rogers Y.H."/>
            <person name="Rohde C."/>
            <person name="Rozas J."/>
            <person name="Rubenfield M.J."/>
            <person name="Ruiz A."/>
            <person name="Russo S."/>
            <person name="Salzberg S.L."/>
            <person name="Sanchez-Gracia A."/>
            <person name="Saranga D.J."/>
            <person name="Sato H."/>
            <person name="Schaeffer S.W."/>
            <person name="Schatz M.C."/>
            <person name="Schlenke T."/>
            <person name="Schwartz R."/>
            <person name="Segarra C."/>
            <person name="Singh R.S."/>
            <person name="Sirot L."/>
            <person name="Sirota M."/>
            <person name="Sisneros N.B."/>
            <person name="Smith C.D."/>
            <person name="Smith T.F."/>
            <person name="Spieth J."/>
            <person name="Stage D.E."/>
            <person name="Stark A."/>
            <person name="Stephan W."/>
            <person name="Strausberg R.L."/>
            <person name="Strempel S."/>
            <person name="Sturgill D."/>
            <person name="Sutton G."/>
            <person name="Sutton G.G."/>
            <person name="Tao W."/>
            <person name="Teichmann S."/>
            <person name="Tobari Y.N."/>
            <person name="Tomimura Y."/>
            <person name="Tsolas J.M."/>
            <person name="Valente V.L."/>
            <person name="Venter E."/>
            <person name="Venter J.C."/>
            <person name="Vicario S."/>
            <person name="Vieira F.G."/>
            <person name="Vilella A.J."/>
            <person name="Villasante A."/>
            <person name="Walenz B."/>
            <person name="Wang J."/>
            <person name="Wasserman M."/>
            <person name="Watts T."/>
            <person name="Wilson D."/>
            <person name="Wilson R.K."/>
            <person name="Wing R.A."/>
            <person name="Wolfner M.F."/>
            <person name="Wong A."/>
            <person name="Wong G.K."/>
            <person name="Wu C.I."/>
            <person name="Wu G."/>
            <person name="Yamamoto D."/>
            <person name="Yang H.P."/>
            <person name="Yang S.P."/>
            <person name="Yorke J.A."/>
            <person name="Yoshida K."/>
            <person name="Zdobnov E."/>
            <person name="Zhang P."/>
            <person name="Zhang Y."/>
            <person name="Zimin A.V."/>
            <person name="Baldwin J."/>
            <person name="Abdouelleil A."/>
            <person name="Abdulkadir J."/>
            <person name="Abebe A."/>
            <person name="Abera B."/>
            <person name="Abreu J."/>
            <person name="Acer S.C."/>
            <person name="Aftuck L."/>
            <person name="Alexander A."/>
            <person name="An P."/>
            <person name="Anderson E."/>
            <person name="Anderson S."/>
            <person name="Arachi H."/>
            <person name="Azer M."/>
            <person name="Bachantsang P."/>
            <person name="Barry A."/>
            <person name="Bayul T."/>
            <person name="Berlin A."/>
            <person name="Bessette D."/>
            <person name="Bloom T."/>
            <person name="Blye J."/>
            <person name="Boguslavskiy L."/>
            <person name="Bonnet C."/>
            <person name="Boukhgalter B."/>
            <person name="Bourzgui I."/>
            <person name="Brown A."/>
            <person name="Cahill P."/>
            <person name="Channer S."/>
            <person name="Cheshatsang Y."/>
            <person name="Chuda L."/>
            <person name="Citroen M."/>
            <person name="Collymore A."/>
            <person name="Cooke P."/>
            <person name="Costello M."/>
            <person name="D'Aco K."/>
            <person name="Daza R."/>
            <person name="De Haan G."/>
            <person name="DeGray S."/>
            <person name="DeMaso C."/>
            <person name="Dhargay N."/>
            <person name="Dooley K."/>
            <person name="Dooley E."/>
            <person name="Doricent M."/>
            <person name="Dorje P."/>
            <person name="Dorjee K."/>
            <person name="Dupes A."/>
            <person name="Elong R."/>
            <person name="Falk J."/>
            <person name="Farina A."/>
            <person name="Faro S."/>
            <person name="Ferguson D."/>
            <person name="Fisher S."/>
            <person name="Foley C.D."/>
            <person name="Franke A."/>
            <person name="Friedrich D."/>
            <person name="Gadbois L."/>
            <person name="Gearin G."/>
            <person name="Gearin C.R."/>
            <person name="Giannoukos G."/>
            <person name="Goode T."/>
            <person name="Graham J."/>
            <person name="Grandbois E."/>
            <person name="Grewal S."/>
            <person name="Gyaltsen K."/>
            <person name="Hafez N."/>
            <person name="Hagos B."/>
            <person name="Hall J."/>
            <person name="Henson C."/>
            <person name="Hollinger A."/>
            <person name="Honan T."/>
            <person name="Huard M.D."/>
            <person name="Hughes L."/>
            <person name="Hurhula B."/>
            <person name="Husby M.E."/>
            <person name="Kamat A."/>
            <person name="Kanga B."/>
            <person name="Kashin S."/>
            <person name="Khazanovich D."/>
            <person name="Kisner P."/>
            <person name="Lance K."/>
            <person name="Lara M."/>
            <person name="Lee W."/>
            <person name="Lennon N."/>
            <person name="Letendre F."/>
            <person name="LeVine R."/>
            <person name="Lipovsky A."/>
            <person name="Liu X."/>
            <person name="Liu J."/>
            <person name="Liu S."/>
            <person name="Lokyitsang T."/>
            <person name="Lokyitsang Y."/>
            <person name="Lubonja R."/>
            <person name="Lui A."/>
            <person name="MacDonald P."/>
            <person name="Magnisalis V."/>
            <person name="Maru K."/>
            <person name="Matthews C."/>
            <person name="McCusker W."/>
            <person name="McDonough S."/>
            <person name="Mehta T."/>
            <person name="Meldrim J."/>
            <person name="Meneus L."/>
            <person name="Mihai O."/>
            <person name="Mihalev A."/>
            <person name="Mihova T."/>
            <person name="Mittelman R."/>
            <person name="Mlenga V."/>
            <person name="Montmayeur A."/>
            <person name="Mulrain L."/>
            <person name="Navidi A."/>
            <person name="Naylor J."/>
            <person name="Negash T."/>
            <person name="Nguyen T."/>
            <person name="Nguyen N."/>
            <person name="Nicol R."/>
            <person name="Norbu C."/>
            <person name="Norbu N."/>
            <person name="Novod N."/>
            <person name="O'Neill B."/>
            <person name="Osman S."/>
            <person name="Markiewicz E."/>
            <person name="Oyono O.L."/>
            <person name="Patti C."/>
            <person name="Phunkhang P."/>
            <person name="Pierre F."/>
            <person name="Priest M."/>
            <person name="Raghuraman S."/>
            <person name="Rege F."/>
            <person name="Reyes R."/>
            <person name="Rise C."/>
            <person name="Rogov P."/>
            <person name="Ross K."/>
            <person name="Ryan E."/>
            <person name="Settipalli S."/>
            <person name="Shea T."/>
            <person name="Sherpa N."/>
            <person name="Shi L."/>
            <person name="Shih D."/>
            <person name="Sparrow T."/>
            <person name="Spaulding J."/>
            <person name="Stalker J."/>
            <person name="Stange-Thomann N."/>
            <person name="Stavropoulos S."/>
            <person name="Stone C."/>
            <person name="Strader C."/>
            <person name="Tesfaye S."/>
            <person name="Thomson T."/>
            <person name="Thoulutsang Y."/>
            <person name="Thoulutsang D."/>
            <person name="Topham K."/>
            <person name="Topping I."/>
            <person name="Tsamla T."/>
            <person name="Vassiliev H."/>
            <person name="Vo A."/>
            <person name="Wangchuk T."/>
            <person name="Wangdi T."/>
            <person name="Weiand M."/>
            <person name="Wilkinson J."/>
            <person name="Wilson A."/>
            <person name="Yadav S."/>
            <person name="Young G."/>
            <person name="Yu Q."/>
            <person name="Zembek L."/>
            <person name="Zhong D."/>
            <person name="Zimmer A."/>
            <person name="Zwirko Z."/>
            <person name="Jaffe D.B."/>
            <person name="Alvarez P."/>
            <person name="Brockman W."/>
            <person name="Butler J."/>
            <person name="Chin C."/>
            <person name="Gnerre S."/>
            <person name="Grabherr M."/>
            <person name="Kleber M."/>
            <person name="Mauceli E."/>
            <person name="MacCallum I."/>
        </authorList>
    </citation>
    <scope>NUCLEOTIDE SEQUENCE [LARGE SCALE GENOMIC DNA]</scope>
    <source>
        <strain evidence="11">Tai18E2 / Tucson 14021-0261.01</strain>
    </source>
</reference>
<sequence>MHVLEAVPPNRSAMSSKSWTLPRLSQSSASSAHGLLGSVRLTYAICAFLATCLHAAMRNMLGMIILKMVMPRPEDALVVPPEFGRLTEGNITSTGRCGSPRIIFNPQIQETQQSGDLPWTRNQELTFPGVYYYGYVVSISLSGYLADRCSSKVLFLVSLIFEAVAYILLPAMAHFSFEAAVVDLVICGLLAGCGNPAMYKLFVTWAHPTERTALLSFAYSGLLMGSMLVYPVASYLSNFGWELSFYVVGGVGLSLGIACCFLVYDTVEQHPRISDEEVEYLRQGKSQLGLQQQPVLRIPWKSLLTAPPAYAFILTHMFHTYSFLVIVQLMPRFMREAMEFELREVGFLSAAPYLGGICSKVMCILGGSYVERRVGSDQNCVRRMLYGICSILTTSLIGVIILADCNNKILVLVMFAFMMATTDMGFSGYWPTLLYFAPSFAGLLSGLANGLAHLSGFLAPHLVAALVHTGSKDEWNVVLVTLIACNTLAMLVFAFCSSTNLQPWDPRSRKEKETGSPRAQDSNS</sequence>
<evidence type="ECO:0000256" key="3">
    <source>
        <dbReference type="ARBA" id="ARBA00022692"/>
    </source>
</evidence>
<name>B4PPG3_DROYA</name>
<dbReference type="InterPro" id="IPR020846">
    <property type="entry name" value="MFS_dom"/>
</dbReference>
<comment type="subcellular location">
    <subcellularLocation>
        <location evidence="1">Membrane</location>
        <topology evidence="1">Multi-pass membrane protein</topology>
    </subcellularLocation>
</comment>
<dbReference type="AlphaFoldDB" id="B4PPG3"/>
<dbReference type="GO" id="GO:0015293">
    <property type="term" value="F:symporter activity"/>
    <property type="evidence" value="ECO:0007669"/>
    <property type="project" value="UniProtKB-KW"/>
</dbReference>
<evidence type="ECO:0000259" key="9">
    <source>
        <dbReference type="PROSITE" id="PS50850"/>
    </source>
</evidence>
<dbReference type="SUPFAM" id="SSF103473">
    <property type="entry name" value="MFS general substrate transporter"/>
    <property type="match status" value="1"/>
</dbReference>
<dbReference type="Gene3D" id="1.20.1250.20">
    <property type="entry name" value="MFS general substrate transporter like domains"/>
    <property type="match status" value="2"/>
</dbReference>
<keyword evidence="3 8" id="KW-0812">Transmembrane</keyword>
<dbReference type="InterPro" id="IPR050382">
    <property type="entry name" value="MFS_Na/Anion_cotransporter"/>
</dbReference>